<dbReference type="Pfam" id="PF13527">
    <property type="entry name" value="Acetyltransf_9"/>
    <property type="match status" value="1"/>
</dbReference>
<dbReference type="InterPro" id="IPR000182">
    <property type="entry name" value="GNAT_dom"/>
</dbReference>
<keyword evidence="2" id="KW-0012">Acyltransferase</keyword>
<dbReference type="AlphaFoldDB" id="A0AAU8A912"/>
<sequence length="345" mass="40137">MNIRRLSPDDENKAKEIWKICFGDSDDFLKVYFSEVADWNASLGYYDKNELVADLFMLDFCPKLANHACHADFLAGCATLPQARKRGLMRELVRYAMLDMRKRGRSVTYLHPFLHAFYRKFGYGTIAYIERKTRKNPKGSHPHTKVCRKMEDVPIQKMVKAYREYMKRFDNCFLRDEKRFSAWLRLLFADGGEALVYDDGSALAYALYYKENEIAEVFELVPGHSSDFLEGISASELRYFLPAYQTAEKSEEFTMMRVLEPEAVLRNAHIAKDEFVIHVYDEFLEEEGRFLVRKEKTENRVFSTKAKADIEASPEELAAMVTGVYQTGKAAEYFVPQTSCFFETY</sequence>
<dbReference type="Pfam" id="PF13530">
    <property type="entry name" value="SCP2_2"/>
    <property type="match status" value="1"/>
</dbReference>
<dbReference type="SUPFAM" id="SSF55729">
    <property type="entry name" value="Acyl-CoA N-acyltransferases (Nat)"/>
    <property type="match status" value="1"/>
</dbReference>
<proteinExistence type="predicted"/>
<dbReference type="PANTHER" id="PTHR37817">
    <property type="entry name" value="N-ACETYLTRANSFERASE EIS"/>
    <property type="match status" value="1"/>
</dbReference>
<dbReference type="PROSITE" id="PS51186">
    <property type="entry name" value="GNAT"/>
    <property type="match status" value="1"/>
</dbReference>
<dbReference type="Gene3D" id="3.30.1050.10">
    <property type="entry name" value="SCP2 sterol-binding domain"/>
    <property type="match status" value="1"/>
</dbReference>
<dbReference type="EMBL" id="CP117826">
    <property type="protein sequence ID" value="XCC62593.1"/>
    <property type="molecule type" value="Genomic_DNA"/>
</dbReference>
<dbReference type="PANTHER" id="PTHR37817:SF1">
    <property type="entry name" value="N-ACETYLTRANSFERASE EIS"/>
    <property type="match status" value="1"/>
</dbReference>
<evidence type="ECO:0000313" key="2">
    <source>
        <dbReference type="EMBL" id="XCC62593.1"/>
    </source>
</evidence>
<protein>
    <submittedName>
        <fullName evidence="2">GNAT family N-acetyltransferase</fullName>
        <ecNumber evidence="2">2.3.1.-</ecNumber>
    </submittedName>
</protein>
<accession>A0AAU8A912</accession>
<dbReference type="EC" id="2.3.1.-" evidence="2"/>
<dbReference type="InterPro" id="IPR036527">
    <property type="entry name" value="SCP2_sterol-bd_dom_sf"/>
</dbReference>
<dbReference type="InterPro" id="IPR025559">
    <property type="entry name" value="Eis_dom"/>
</dbReference>
<gene>
    <name evidence="2" type="ORF">PUP29_01295</name>
</gene>
<reference evidence="2" key="1">
    <citation type="submission" date="2023-02" db="EMBL/GenBank/DDBJ databases">
        <title>Gut commensal Christensenella minuta modulates host metabolism via a new class of secondary bile acids.</title>
        <authorList>
            <person name="Liu C."/>
        </authorList>
    </citation>
    <scope>NUCLEOTIDE SEQUENCE</scope>
    <source>
        <strain evidence="2">CA70</strain>
    </source>
</reference>
<dbReference type="InterPro" id="IPR016181">
    <property type="entry name" value="Acyl_CoA_acyltransferase"/>
</dbReference>
<dbReference type="GO" id="GO:0030649">
    <property type="term" value="P:aminoglycoside antibiotic catabolic process"/>
    <property type="evidence" value="ECO:0007669"/>
    <property type="project" value="TreeGrafter"/>
</dbReference>
<keyword evidence="2" id="KW-0808">Transferase</keyword>
<dbReference type="Gene3D" id="3.40.630.30">
    <property type="match status" value="1"/>
</dbReference>
<dbReference type="CDD" id="cd04301">
    <property type="entry name" value="NAT_SF"/>
    <property type="match status" value="1"/>
</dbReference>
<dbReference type="InterPro" id="IPR051554">
    <property type="entry name" value="Acetyltransferase_Eis"/>
</dbReference>
<evidence type="ECO:0000259" key="1">
    <source>
        <dbReference type="PROSITE" id="PS51186"/>
    </source>
</evidence>
<feature type="domain" description="N-acetyltransferase" evidence="1">
    <location>
        <begin position="1"/>
        <end position="160"/>
    </location>
</feature>
<dbReference type="GO" id="GO:0034069">
    <property type="term" value="F:aminoglycoside N-acetyltransferase activity"/>
    <property type="evidence" value="ECO:0007669"/>
    <property type="project" value="TreeGrafter"/>
</dbReference>
<dbReference type="RefSeq" id="WP_079547612.1">
    <property type="nucleotide sequence ID" value="NZ_CP117826.1"/>
</dbReference>
<organism evidence="2">
    <name type="scientific">Christensenella massiliensis</name>
    <dbReference type="NCBI Taxonomy" id="1805714"/>
    <lineage>
        <taxon>Bacteria</taxon>
        <taxon>Bacillati</taxon>
        <taxon>Bacillota</taxon>
        <taxon>Clostridia</taxon>
        <taxon>Christensenellales</taxon>
        <taxon>Christensenellaceae</taxon>
        <taxon>Christensenella</taxon>
    </lineage>
</organism>
<name>A0AAU8A912_9FIRM</name>